<feature type="chain" id="PRO_5047330367" evidence="2">
    <location>
        <begin position="22"/>
        <end position="230"/>
    </location>
</feature>
<comment type="caution">
    <text evidence="4">The sequence shown here is derived from an EMBL/GenBank/DDBJ whole genome shotgun (WGS) entry which is preliminary data.</text>
</comment>
<dbReference type="Gene3D" id="3.10.350.10">
    <property type="entry name" value="LysM domain"/>
    <property type="match status" value="1"/>
</dbReference>
<evidence type="ECO:0000259" key="3">
    <source>
        <dbReference type="PROSITE" id="PS51782"/>
    </source>
</evidence>
<keyword evidence="5" id="KW-1185">Reference proteome</keyword>
<dbReference type="SMART" id="SM00257">
    <property type="entry name" value="LysM"/>
    <property type="match status" value="1"/>
</dbReference>
<evidence type="ECO:0000256" key="2">
    <source>
        <dbReference type="SAM" id="SignalP"/>
    </source>
</evidence>
<dbReference type="PANTHER" id="PTHR34700">
    <property type="entry name" value="POTASSIUM BINDING PROTEIN KBP"/>
    <property type="match status" value="1"/>
</dbReference>
<dbReference type="InterPro" id="IPR036779">
    <property type="entry name" value="LysM_dom_sf"/>
</dbReference>
<dbReference type="PANTHER" id="PTHR34700:SF4">
    <property type="entry name" value="PHAGE-LIKE ELEMENT PBSX PROTEIN XKDP"/>
    <property type="match status" value="1"/>
</dbReference>
<dbReference type="SUPFAM" id="SSF54106">
    <property type="entry name" value="LysM domain"/>
    <property type="match status" value="1"/>
</dbReference>
<reference evidence="4 5" key="1">
    <citation type="submission" date="2021-05" db="EMBL/GenBank/DDBJ databases">
        <title>The draft genome of Geobacter chapellei DSM 13688.</title>
        <authorList>
            <person name="Xu Z."/>
            <person name="Masuda Y."/>
            <person name="Itoh H."/>
            <person name="Senoo K."/>
        </authorList>
    </citation>
    <scope>NUCLEOTIDE SEQUENCE [LARGE SCALE GENOMIC DNA]</scope>
    <source>
        <strain evidence="4 5">DSM 13688</strain>
    </source>
</reference>
<dbReference type="InterPro" id="IPR052196">
    <property type="entry name" value="Bact_Kbp"/>
</dbReference>
<evidence type="ECO:0000313" key="5">
    <source>
        <dbReference type="Proteomes" id="UP000784128"/>
    </source>
</evidence>
<proteinExistence type="predicted"/>
<dbReference type="RefSeq" id="WP_214296144.1">
    <property type="nucleotide sequence ID" value="NZ_JAHDYS010000001.1"/>
</dbReference>
<dbReference type="CDD" id="cd00118">
    <property type="entry name" value="LysM"/>
    <property type="match status" value="1"/>
</dbReference>
<dbReference type="EMBL" id="JAHDYS010000001">
    <property type="protein sequence ID" value="MBT1070443.1"/>
    <property type="molecule type" value="Genomic_DNA"/>
</dbReference>
<organism evidence="4 5">
    <name type="scientific">Pelotalea chapellei</name>
    <dbReference type="NCBI Taxonomy" id="44671"/>
    <lineage>
        <taxon>Bacteria</taxon>
        <taxon>Pseudomonadati</taxon>
        <taxon>Thermodesulfobacteriota</taxon>
        <taxon>Desulfuromonadia</taxon>
        <taxon>Geobacterales</taxon>
        <taxon>Geobacteraceae</taxon>
        <taxon>Pelotalea</taxon>
    </lineage>
</organism>
<sequence length="230" mass="26100">MCSFIWIIAVSFFLTACSASSPLWRDSAAIAVEELGRQEAAKLFPQEYYNLVETFEHGEAMLHVYDNSRDADPYYLLVLQKSVVLRAELLASKERMAAAAEAEKAEKAAQIAKDRALRDAAELEARLAAQERLNKEALTRAAIAARARQNSQEPTLILPSLHTVRRGETLPQIAARTEIYDDASLWPIIYRANRDQIRNPRQLWPGQKLKIPRNFSRDDITEAKRYSGRK</sequence>
<feature type="domain" description="LysM" evidence="3">
    <location>
        <begin position="160"/>
        <end position="211"/>
    </location>
</feature>
<keyword evidence="2" id="KW-0732">Signal</keyword>
<evidence type="ECO:0000313" key="4">
    <source>
        <dbReference type="EMBL" id="MBT1070443.1"/>
    </source>
</evidence>
<feature type="signal peptide" evidence="2">
    <location>
        <begin position="1"/>
        <end position="21"/>
    </location>
</feature>
<name>A0ABS5U444_9BACT</name>
<dbReference type="Proteomes" id="UP000784128">
    <property type="component" value="Unassembled WGS sequence"/>
</dbReference>
<gene>
    <name evidence="4" type="ORF">KJB30_01465</name>
</gene>
<accession>A0ABS5U444</accession>
<evidence type="ECO:0000256" key="1">
    <source>
        <dbReference type="SAM" id="Coils"/>
    </source>
</evidence>
<dbReference type="PROSITE" id="PS51782">
    <property type="entry name" value="LYSM"/>
    <property type="match status" value="1"/>
</dbReference>
<protein>
    <submittedName>
        <fullName evidence="4">LysM peptidoglycan-binding domain-containing protein</fullName>
    </submittedName>
</protein>
<keyword evidence="1" id="KW-0175">Coiled coil</keyword>
<dbReference type="InterPro" id="IPR018392">
    <property type="entry name" value="LysM"/>
</dbReference>
<dbReference type="Pfam" id="PF01476">
    <property type="entry name" value="LysM"/>
    <property type="match status" value="1"/>
</dbReference>
<feature type="coiled-coil region" evidence="1">
    <location>
        <begin position="90"/>
        <end position="140"/>
    </location>
</feature>